<organism evidence="1 2">
    <name type="scientific">Cichorium intybus</name>
    <name type="common">Chicory</name>
    <dbReference type="NCBI Taxonomy" id="13427"/>
    <lineage>
        <taxon>Eukaryota</taxon>
        <taxon>Viridiplantae</taxon>
        <taxon>Streptophyta</taxon>
        <taxon>Embryophyta</taxon>
        <taxon>Tracheophyta</taxon>
        <taxon>Spermatophyta</taxon>
        <taxon>Magnoliopsida</taxon>
        <taxon>eudicotyledons</taxon>
        <taxon>Gunneridae</taxon>
        <taxon>Pentapetalae</taxon>
        <taxon>asterids</taxon>
        <taxon>campanulids</taxon>
        <taxon>Asterales</taxon>
        <taxon>Asteraceae</taxon>
        <taxon>Cichorioideae</taxon>
        <taxon>Cichorieae</taxon>
        <taxon>Cichoriinae</taxon>
        <taxon>Cichorium</taxon>
    </lineage>
</organism>
<comment type="caution">
    <text evidence="1">The sequence shown here is derived from an EMBL/GenBank/DDBJ whole genome shotgun (WGS) entry which is preliminary data.</text>
</comment>
<reference evidence="2" key="1">
    <citation type="journal article" date="2022" name="Mol. Ecol. Resour.">
        <title>The genomes of chicory, endive, great burdock and yacon provide insights into Asteraceae palaeo-polyploidization history and plant inulin production.</title>
        <authorList>
            <person name="Fan W."/>
            <person name="Wang S."/>
            <person name="Wang H."/>
            <person name="Wang A."/>
            <person name="Jiang F."/>
            <person name="Liu H."/>
            <person name="Zhao H."/>
            <person name="Xu D."/>
            <person name="Zhang Y."/>
        </authorList>
    </citation>
    <scope>NUCLEOTIDE SEQUENCE [LARGE SCALE GENOMIC DNA]</scope>
    <source>
        <strain evidence="2">cv. Punajuju</strain>
    </source>
</reference>
<dbReference type="Proteomes" id="UP001055811">
    <property type="component" value="Linkage Group LG05"/>
</dbReference>
<keyword evidence="2" id="KW-1185">Reference proteome</keyword>
<proteinExistence type="predicted"/>
<evidence type="ECO:0000313" key="1">
    <source>
        <dbReference type="EMBL" id="KAI3736852.1"/>
    </source>
</evidence>
<dbReference type="EMBL" id="CM042013">
    <property type="protein sequence ID" value="KAI3736852.1"/>
    <property type="molecule type" value="Genomic_DNA"/>
</dbReference>
<evidence type="ECO:0000313" key="2">
    <source>
        <dbReference type="Proteomes" id="UP001055811"/>
    </source>
</evidence>
<protein>
    <submittedName>
        <fullName evidence="1">Uncharacterized protein</fullName>
    </submittedName>
</protein>
<name>A0ACB9CRB9_CICIN</name>
<reference evidence="1 2" key="2">
    <citation type="journal article" date="2022" name="Mol. Ecol. Resour.">
        <title>The genomes of chicory, endive, great burdock and yacon provide insights into Asteraceae paleo-polyploidization history and plant inulin production.</title>
        <authorList>
            <person name="Fan W."/>
            <person name="Wang S."/>
            <person name="Wang H."/>
            <person name="Wang A."/>
            <person name="Jiang F."/>
            <person name="Liu H."/>
            <person name="Zhao H."/>
            <person name="Xu D."/>
            <person name="Zhang Y."/>
        </authorList>
    </citation>
    <scope>NUCLEOTIDE SEQUENCE [LARGE SCALE GENOMIC DNA]</scope>
    <source>
        <strain evidence="2">cv. Punajuju</strain>
        <tissue evidence="1">Leaves</tissue>
    </source>
</reference>
<sequence>MKCHSDKVSNSKTANSNQDSKISQSANENSGAKIRQMKKSRSRNGATKKWIVCATTPTVTTTTTATTATASSSVSMNANHGSTSVVSDIDQEQDAEIAMCLIMLSRDVGKWGKKLTGNGCKMKKLAETEVGFDSLGRSEVAFDKFEKSTINQDEFDDENKRKFECTTCNKSFHSYQALGGHRASHNKLKGCFDLKNDHKNKIESEPISDHYDTMNGCCEKTYDNHQPPSSFNLGGSLKNTLVVGAHECSICLKIFSSGQALGGHKRSHLIADAKLNQQNPCLVEKFQKPVQEIRGFLDLNMPPDPTEEEEEERMMVDTSSTGTGYNPWRYNHESTLLGLLSTS</sequence>
<accession>A0ACB9CRB9</accession>
<gene>
    <name evidence="1" type="ORF">L2E82_26839</name>
</gene>